<protein>
    <submittedName>
        <fullName evidence="1">Uncharacterized protein</fullName>
    </submittedName>
</protein>
<organism evidence="1 2">
    <name type="scientific">Plasmopara halstedii</name>
    <name type="common">Downy mildew of sunflower</name>
    <dbReference type="NCBI Taxonomy" id="4781"/>
    <lineage>
        <taxon>Eukaryota</taxon>
        <taxon>Sar</taxon>
        <taxon>Stramenopiles</taxon>
        <taxon>Oomycota</taxon>
        <taxon>Peronosporomycetes</taxon>
        <taxon>Peronosporales</taxon>
        <taxon>Peronosporaceae</taxon>
        <taxon>Plasmopara</taxon>
    </lineage>
</organism>
<evidence type="ECO:0000313" key="1">
    <source>
        <dbReference type="EMBL" id="CEG49133.1"/>
    </source>
</evidence>
<keyword evidence="2" id="KW-1185">Reference proteome</keyword>
<accession>A0A0P1B300</accession>
<name>A0A0P1B300_PLAHL</name>
<dbReference type="Proteomes" id="UP000054928">
    <property type="component" value="Unassembled WGS sequence"/>
</dbReference>
<dbReference type="AlphaFoldDB" id="A0A0P1B300"/>
<dbReference type="EMBL" id="CCYD01003042">
    <property type="protein sequence ID" value="CEG49133.1"/>
    <property type="molecule type" value="Genomic_DNA"/>
</dbReference>
<dbReference type="GeneID" id="36401968"/>
<dbReference type="RefSeq" id="XP_024585502.1">
    <property type="nucleotide sequence ID" value="XM_024720288.1"/>
</dbReference>
<proteinExistence type="predicted"/>
<sequence length="66" mass="7598">MTVNLLTDAWKNEAKSLIKNGSLVVTGRCFLDLRSCMKVGMWDLLLLTTPKIVLVREESWLYNGRR</sequence>
<evidence type="ECO:0000313" key="2">
    <source>
        <dbReference type="Proteomes" id="UP000054928"/>
    </source>
</evidence>
<reference evidence="2" key="1">
    <citation type="submission" date="2014-09" db="EMBL/GenBank/DDBJ databases">
        <authorList>
            <person name="Sharma Rahul"/>
            <person name="Thines Marco"/>
        </authorList>
    </citation>
    <scope>NUCLEOTIDE SEQUENCE [LARGE SCALE GENOMIC DNA]</scope>
</reference>